<organism evidence="14 15">
    <name type="scientific">Coraliomargarita sinensis</name>
    <dbReference type="NCBI Taxonomy" id="2174842"/>
    <lineage>
        <taxon>Bacteria</taxon>
        <taxon>Pseudomonadati</taxon>
        <taxon>Verrucomicrobiota</taxon>
        <taxon>Opitutia</taxon>
        <taxon>Puniceicoccales</taxon>
        <taxon>Coraliomargaritaceae</taxon>
        <taxon>Coraliomargarita</taxon>
    </lineage>
</organism>
<dbReference type="NCBIfam" id="NF006960">
    <property type="entry name" value="PRK09437.1"/>
    <property type="match status" value="1"/>
</dbReference>
<feature type="domain" description="Thioredoxin" evidence="13">
    <location>
        <begin position="7"/>
        <end position="158"/>
    </location>
</feature>
<dbReference type="PANTHER" id="PTHR42801">
    <property type="entry name" value="THIOREDOXIN-DEPENDENT PEROXIDE REDUCTASE"/>
    <property type="match status" value="1"/>
</dbReference>
<proteinExistence type="inferred from homology"/>
<comment type="similarity">
    <text evidence="10">Belongs to the peroxiredoxin family. BCP/PrxQ subfamily.</text>
</comment>
<keyword evidence="7" id="KW-1015">Disulfide bond</keyword>
<dbReference type="AlphaFoldDB" id="A0A317ZL15"/>
<evidence type="ECO:0000313" key="14">
    <source>
        <dbReference type="EMBL" id="PXA04903.1"/>
    </source>
</evidence>
<comment type="subunit">
    <text evidence="2">Monomer.</text>
</comment>
<dbReference type="Pfam" id="PF00578">
    <property type="entry name" value="AhpC-TSA"/>
    <property type="match status" value="1"/>
</dbReference>
<reference evidence="14 15" key="1">
    <citation type="submission" date="2018-05" db="EMBL/GenBank/DDBJ databases">
        <title>Coraliomargarita sinensis sp. nov., isolated from a marine solar saltern.</title>
        <authorList>
            <person name="Zhou L.Y."/>
        </authorList>
    </citation>
    <scope>NUCLEOTIDE SEQUENCE [LARGE SCALE GENOMIC DNA]</scope>
    <source>
        <strain evidence="14 15">WN38</strain>
    </source>
</reference>
<dbReference type="RefSeq" id="WP_110129906.1">
    <property type="nucleotide sequence ID" value="NZ_QHJQ01000002.1"/>
</dbReference>
<dbReference type="GO" id="GO:0045454">
    <property type="term" value="P:cell redox homeostasis"/>
    <property type="evidence" value="ECO:0007669"/>
    <property type="project" value="TreeGrafter"/>
</dbReference>
<accession>A0A317ZL15</accession>
<evidence type="ECO:0000256" key="5">
    <source>
        <dbReference type="ARBA" id="ARBA00022862"/>
    </source>
</evidence>
<evidence type="ECO:0000256" key="10">
    <source>
        <dbReference type="ARBA" id="ARBA00038489"/>
    </source>
</evidence>
<keyword evidence="4 14" id="KW-0575">Peroxidase</keyword>
<keyword evidence="15" id="KW-1185">Reference proteome</keyword>
<keyword evidence="5" id="KW-0049">Antioxidant</keyword>
<comment type="catalytic activity">
    <reaction evidence="12">
        <text>a hydroperoxide + [thioredoxin]-dithiol = an alcohol + [thioredoxin]-disulfide + H2O</text>
        <dbReference type="Rhea" id="RHEA:62620"/>
        <dbReference type="Rhea" id="RHEA-COMP:10698"/>
        <dbReference type="Rhea" id="RHEA-COMP:10700"/>
        <dbReference type="ChEBI" id="CHEBI:15377"/>
        <dbReference type="ChEBI" id="CHEBI:29950"/>
        <dbReference type="ChEBI" id="CHEBI:30879"/>
        <dbReference type="ChEBI" id="CHEBI:35924"/>
        <dbReference type="ChEBI" id="CHEBI:50058"/>
        <dbReference type="EC" id="1.11.1.24"/>
    </reaction>
</comment>
<evidence type="ECO:0000256" key="8">
    <source>
        <dbReference type="ARBA" id="ARBA00023284"/>
    </source>
</evidence>
<evidence type="ECO:0000256" key="1">
    <source>
        <dbReference type="ARBA" id="ARBA00003330"/>
    </source>
</evidence>
<keyword evidence="6" id="KW-0560">Oxidoreductase</keyword>
<dbReference type="PROSITE" id="PS51352">
    <property type="entry name" value="THIOREDOXIN_2"/>
    <property type="match status" value="1"/>
</dbReference>
<dbReference type="PANTHER" id="PTHR42801:SF4">
    <property type="entry name" value="AHPC_TSA FAMILY PROTEIN"/>
    <property type="match status" value="1"/>
</dbReference>
<dbReference type="GO" id="GO:0008379">
    <property type="term" value="F:thioredoxin peroxidase activity"/>
    <property type="evidence" value="ECO:0007669"/>
    <property type="project" value="TreeGrafter"/>
</dbReference>
<dbReference type="CDD" id="cd03017">
    <property type="entry name" value="PRX_BCP"/>
    <property type="match status" value="1"/>
</dbReference>
<evidence type="ECO:0000256" key="3">
    <source>
        <dbReference type="ARBA" id="ARBA00013017"/>
    </source>
</evidence>
<evidence type="ECO:0000256" key="4">
    <source>
        <dbReference type="ARBA" id="ARBA00022559"/>
    </source>
</evidence>
<protein>
    <recommendedName>
        <fullName evidence="3">thioredoxin-dependent peroxiredoxin</fullName>
        <ecNumber evidence="3">1.11.1.24</ecNumber>
    </recommendedName>
    <alternativeName>
        <fullName evidence="9">Thioredoxin peroxidase</fullName>
    </alternativeName>
    <alternativeName>
        <fullName evidence="11">Thioredoxin-dependent peroxiredoxin Bcp</fullName>
    </alternativeName>
</protein>
<dbReference type="FunFam" id="3.40.30.10:FF:000007">
    <property type="entry name" value="Thioredoxin-dependent thiol peroxidase"/>
    <property type="match status" value="1"/>
</dbReference>
<evidence type="ECO:0000256" key="9">
    <source>
        <dbReference type="ARBA" id="ARBA00032824"/>
    </source>
</evidence>
<evidence type="ECO:0000256" key="7">
    <source>
        <dbReference type="ARBA" id="ARBA00023157"/>
    </source>
</evidence>
<dbReference type="InterPro" id="IPR000866">
    <property type="entry name" value="AhpC/TSA"/>
</dbReference>
<dbReference type="GO" id="GO:0034599">
    <property type="term" value="P:cellular response to oxidative stress"/>
    <property type="evidence" value="ECO:0007669"/>
    <property type="project" value="TreeGrafter"/>
</dbReference>
<evidence type="ECO:0000259" key="13">
    <source>
        <dbReference type="PROSITE" id="PS51352"/>
    </source>
</evidence>
<evidence type="ECO:0000256" key="11">
    <source>
        <dbReference type="ARBA" id="ARBA00042639"/>
    </source>
</evidence>
<evidence type="ECO:0000256" key="6">
    <source>
        <dbReference type="ARBA" id="ARBA00023002"/>
    </source>
</evidence>
<dbReference type="InterPro" id="IPR013766">
    <property type="entry name" value="Thioredoxin_domain"/>
</dbReference>
<evidence type="ECO:0000313" key="15">
    <source>
        <dbReference type="Proteomes" id="UP000247099"/>
    </source>
</evidence>
<comment type="function">
    <text evidence="1">Thiol-specific peroxidase that catalyzes the reduction of hydrogen peroxide and organic hydroperoxides to water and alcohols, respectively. Plays a role in cell protection against oxidative stress by detoxifying peroxides and as sensor of hydrogen peroxide-mediated signaling events.</text>
</comment>
<sequence>MPKPIPLEAGSKAPSFSFMEAGEKVSSATLDGPCLLYFYPKDDTPGCTKQACGIRDAWKKFQNAGIRVVGVSKDNDASHRKFAEKYSLPFPLIADTELELAKAFGVYGEKKFMGKTFDGIHRMSFLIAEDGKILKTYPKVKPNEHAETVLEDYTQLTA</sequence>
<dbReference type="InterPro" id="IPR036249">
    <property type="entry name" value="Thioredoxin-like_sf"/>
</dbReference>
<evidence type="ECO:0000256" key="12">
    <source>
        <dbReference type="ARBA" id="ARBA00049091"/>
    </source>
</evidence>
<name>A0A317ZL15_9BACT</name>
<dbReference type="Gene3D" id="3.40.30.10">
    <property type="entry name" value="Glutaredoxin"/>
    <property type="match status" value="1"/>
</dbReference>
<evidence type="ECO:0000256" key="2">
    <source>
        <dbReference type="ARBA" id="ARBA00011245"/>
    </source>
</evidence>
<dbReference type="Proteomes" id="UP000247099">
    <property type="component" value="Unassembled WGS sequence"/>
</dbReference>
<dbReference type="EC" id="1.11.1.24" evidence="3"/>
<comment type="caution">
    <text evidence="14">The sequence shown here is derived from an EMBL/GenBank/DDBJ whole genome shotgun (WGS) entry which is preliminary data.</text>
</comment>
<dbReference type="GO" id="GO:0005737">
    <property type="term" value="C:cytoplasm"/>
    <property type="evidence" value="ECO:0007669"/>
    <property type="project" value="TreeGrafter"/>
</dbReference>
<dbReference type="FunCoup" id="A0A317ZL15">
    <property type="interactions" value="499"/>
</dbReference>
<keyword evidence="8" id="KW-0676">Redox-active center</keyword>
<dbReference type="SUPFAM" id="SSF52833">
    <property type="entry name" value="Thioredoxin-like"/>
    <property type="match status" value="1"/>
</dbReference>
<dbReference type="InterPro" id="IPR050924">
    <property type="entry name" value="Peroxiredoxin_BCP/PrxQ"/>
</dbReference>
<gene>
    <name evidence="14" type="ORF">DDZ13_02765</name>
</gene>
<dbReference type="InParanoid" id="A0A317ZL15"/>
<dbReference type="EMBL" id="QHJQ01000002">
    <property type="protein sequence ID" value="PXA04903.1"/>
    <property type="molecule type" value="Genomic_DNA"/>
</dbReference>
<dbReference type="OrthoDB" id="9812811at2"/>